<dbReference type="EnsemblPlants" id="Ma00_t04860.1">
    <property type="protein sequence ID" value="Ma00_p04860.1"/>
    <property type="gene ID" value="Ma00_g04860"/>
</dbReference>
<evidence type="ECO:0000313" key="2">
    <source>
        <dbReference type="Proteomes" id="UP000012960"/>
    </source>
</evidence>
<reference evidence="1" key="1">
    <citation type="submission" date="2021-05" db="UniProtKB">
        <authorList>
            <consortium name="EnsemblPlants"/>
        </authorList>
    </citation>
    <scope>IDENTIFICATION</scope>
    <source>
        <strain evidence="1">subsp. malaccensis</strain>
    </source>
</reference>
<sequence>MGNYCAAPADPERKRKAWRNKKLTRTNPFSIDYHRGLVPGLVVLMNPTGRDIGSRYELGQVLGRG</sequence>
<protein>
    <submittedName>
        <fullName evidence="1">Uncharacterized protein</fullName>
    </submittedName>
</protein>
<dbReference type="Gramene" id="Ma00_t04860.1">
    <property type="protein sequence ID" value="Ma00_p04860.1"/>
    <property type="gene ID" value="Ma00_g04860"/>
</dbReference>
<evidence type="ECO:0000313" key="1">
    <source>
        <dbReference type="EnsemblPlants" id="Ma00_p04860.1"/>
    </source>
</evidence>
<accession>A0A804HNE1</accession>
<dbReference type="OMA" id="ERKRKAW"/>
<dbReference type="InParanoid" id="A0A804HNE1"/>
<keyword evidence="2" id="KW-1185">Reference proteome</keyword>
<dbReference type="AlphaFoldDB" id="A0A804HNE1"/>
<proteinExistence type="predicted"/>
<organism evidence="1 2">
    <name type="scientific">Musa acuminata subsp. malaccensis</name>
    <name type="common">Wild banana</name>
    <name type="synonym">Musa malaccensis</name>
    <dbReference type="NCBI Taxonomy" id="214687"/>
    <lineage>
        <taxon>Eukaryota</taxon>
        <taxon>Viridiplantae</taxon>
        <taxon>Streptophyta</taxon>
        <taxon>Embryophyta</taxon>
        <taxon>Tracheophyta</taxon>
        <taxon>Spermatophyta</taxon>
        <taxon>Magnoliopsida</taxon>
        <taxon>Liliopsida</taxon>
        <taxon>Zingiberales</taxon>
        <taxon>Musaceae</taxon>
        <taxon>Musa</taxon>
    </lineage>
</organism>
<name>A0A804HNE1_MUSAM</name>
<dbReference type="Proteomes" id="UP000012960">
    <property type="component" value="Unplaced"/>
</dbReference>